<gene>
    <name evidence="8" type="ORF">BHE18_16165</name>
</gene>
<evidence type="ECO:0000256" key="5">
    <source>
        <dbReference type="ARBA" id="ARBA00023136"/>
    </source>
</evidence>
<dbReference type="Pfam" id="PF00893">
    <property type="entry name" value="Multi_Drug_Res"/>
    <property type="match status" value="1"/>
</dbReference>
<name>A0A1J6WDN7_9BACI</name>
<evidence type="ECO:0000256" key="2">
    <source>
        <dbReference type="ARBA" id="ARBA00022475"/>
    </source>
</evidence>
<keyword evidence="4 7" id="KW-1133">Transmembrane helix</keyword>
<keyword evidence="2" id="KW-1003">Cell membrane</keyword>
<dbReference type="PANTHER" id="PTHR30561">
    <property type="entry name" value="SMR FAMILY PROTON-DEPENDENT DRUG EFFLUX TRANSPORTER SUGE"/>
    <property type="match status" value="1"/>
</dbReference>
<organism evidence="8 9">
    <name type="scientific">Rossellomorea aquimaris</name>
    <dbReference type="NCBI Taxonomy" id="189382"/>
    <lineage>
        <taxon>Bacteria</taxon>
        <taxon>Bacillati</taxon>
        <taxon>Bacillota</taxon>
        <taxon>Bacilli</taxon>
        <taxon>Bacillales</taxon>
        <taxon>Bacillaceae</taxon>
        <taxon>Rossellomorea</taxon>
    </lineage>
</organism>
<dbReference type="PANTHER" id="PTHR30561:SF7">
    <property type="entry name" value="GUANIDINIUM EFFLUX SYSTEM SUBUNIT GDNC-RELATED"/>
    <property type="match status" value="1"/>
</dbReference>
<dbReference type="RefSeq" id="WP_071620654.1">
    <property type="nucleotide sequence ID" value="NZ_MINN01000161.1"/>
</dbReference>
<dbReference type="GO" id="GO:0005886">
    <property type="term" value="C:plasma membrane"/>
    <property type="evidence" value="ECO:0007669"/>
    <property type="project" value="UniProtKB-SubCell"/>
</dbReference>
<dbReference type="Gene3D" id="1.10.3730.20">
    <property type="match status" value="1"/>
</dbReference>
<feature type="transmembrane region" description="Helical" evidence="7">
    <location>
        <begin position="27"/>
        <end position="46"/>
    </location>
</feature>
<reference evidence="8 9" key="1">
    <citation type="submission" date="2016-09" db="EMBL/GenBank/DDBJ databases">
        <title>Bacillus aquimaris SAMM genome sequence reveals colonization and biosurfactant production capacities.</title>
        <authorList>
            <person name="Waghmode S.R."/>
            <person name="Suryavanshi M.V."/>
        </authorList>
    </citation>
    <scope>NUCLEOTIDE SEQUENCE [LARGE SCALE GENOMIC DNA]</scope>
    <source>
        <strain evidence="8 9">SAMM</strain>
    </source>
</reference>
<keyword evidence="9" id="KW-1185">Reference proteome</keyword>
<evidence type="ECO:0000256" key="3">
    <source>
        <dbReference type="ARBA" id="ARBA00022692"/>
    </source>
</evidence>
<dbReference type="SUPFAM" id="SSF103481">
    <property type="entry name" value="Multidrug resistance efflux transporter EmrE"/>
    <property type="match status" value="1"/>
</dbReference>
<sequence>MWWFVTAVAALFEIGWATGLKYAHDGLTWTLTIAAILVSFTGLLMASTRLPTATVYAVFVGLGTLGTVIVDMIFFEAGINAGVVFFVVMLLTGVIGLKFVTDADGKEAQE</sequence>
<dbReference type="GO" id="GO:0022857">
    <property type="term" value="F:transmembrane transporter activity"/>
    <property type="evidence" value="ECO:0007669"/>
    <property type="project" value="InterPro"/>
</dbReference>
<dbReference type="InterPro" id="IPR000390">
    <property type="entry name" value="Small_drug/metabolite_transptr"/>
</dbReference>
<comment type="similarity">
    <text evidence="6">Belongs to the drug/metabolite transporter (DMT) superfamily. Small multidrug resistance (SMR) (TC 2.A.7.1) family.</text>
</comment>
<accession>A0A1J6WDN7</accession>
<comment type="caution">
    <text evidence="8">The sequence shown here is derived from an EMBL/GenBank/DDBJ whole genome shotgun (WGS) entry which is preliminary data.</text>
</comment>
<feature type="transmembrane region" description="Helical" evidence="7">
    <location>
        <begin position="81"/>
        <end position="100"/>
    </location>
</feature>
<evidence type="ECO:0000256" key="7">
    <source>
        <dbReference type="SAM" id="Phobius"/>
    </source>
</evidence>
<evidence type="ECO:0000256" key="1">
    <source>
        <dbReference type="ARBA" id="ARBA00004651"/>
    </source>
</evidence>
<evidence type="ECO:0000256" key="6">
    <source>
        <dbReference type="RuleBase" id="RU003942"/>
    </source>
</evidence>
<proteinExistence type="inferred from homology"/>
<dbReference type="InterPro" id="IPR045324">
    <property type="entry name" value="Small_multidrug_res"/>
</dbReference>
<dbReference type="Proteomes" id="UP000182062">
    <property type="component" value="Unassembled WGS sequence"/>
</dbReference>
<evidence type="ECO:0000313" key="8">
    <source>
        <dbReference type="EMBL" id="OIU66379.1"/>
    </source>
</evidence>
<dbReference type="OrthoDB" id="2168659at2"/>
<feature type="transmembrane region" description="Helical" evidence="7">
    <location>
        <begin position="53"/>
        <end position="75"/>
    </location>
</feature>
<evidence type="ECO:0000256" key="4">
    <source>
        <dbReference type="ARBA" id="ARBA00022989"/>
    </source>
</evidence>
<keyword evidence="5 7" id="KW-0472">Membrane</keyword>
<protein>
    <submittedName>
        <fullName evidence="8">Chaperonin</fullName>
    </submittedName>
</protein>
<comment type="subcellular location">
    <subcellularLocation>
        <location evidence="1 6">Cell membrane</location>
        <topology evidence="1 6">Multi-pass membrane protein</topology>
    </subcellularLocation>
</comment>
<dbReference type="AlphaFoldDB" id="A0A1J6WDN7"/>
<dbReference type="EMBL" id="MINN01000161">
    <property type="protein sequence ID" value="OIU66379.1"/>
    <property type="molecule type" value="Genomic_DNA"/>
</dbReference>
<dbReference type="InterPro" id="IPR037185">
    <property type="entry name" value="EmrE-like"/>
</dbReference>
<evidence type="ECO:0000313" key="9">
    <source>
        <dbReference type="Proteomes" id="UP000182062"/>
    </source>
</evidence>
<keyword evidence="3 6" id="KW-0812">Transmembrane</keyword>